<protein>
    <submittedName>
        <fullName evidence="8">DoxX family protein</fullName>
    </submittedName>
</protein>
<dbReference type="EMBL" id="SRJC01000006">
    <property type="protein sequence ID" value="TGB01375.1"/>
    <property type="molecule type" value="Genomic_DNA"/>
</dbReference>
<evidence type="ECO:0000313" key="8">
    <source>
        <dbReference type="EMBL" id="TGB01375.1"/>
    </source>
</evidence>
<evidence type="ECO:0000256" key="4">
    <source>
        <dbReference type="ARBA" id="ARBA00022692"/>
    </source>
</evidence>
<feature type="transmembrane region" description="Helical" evidence="7">
    <location>
        <begin position="6"/>
        <end position="23"/>
    </location>
</feature>
<dbReference type="GO" id="GO:0005886">
    <property type="term" value="C:plasma membrane"/>
    <property type="evidence" value="ECO:0007669"/>
    <property type="project" value="UniProtKB-SubCell"/>
</dbReference>
<gene>
    <name evidence="8" type="ORF">E4663_16340</name>
</gene>
<comment type="subcellular location">
    <subcellularLocation>
        <location evidence="1">Cell membrane</location>
        <topology evidence="1">Multi-pass membrane protein</topology>
    </subcellularLocation>
</comment>
<dbReference type="Proteomes" id="UP000297982">
    <property type="component" value="Unassembled WGS sequence"/>
</dbReference>
<accession>A0A4Z0GWK4</accession>
<dbReference type="PANTHER" id="PTHR33452:SF1">
    <property type="entry name" value="INNER MEMBRANE PROTEIN YPHA-RELATED"/>
    <property type="match status" value="1"/>
</dbReference>
<feature type="transmembrane region" description="Helical" evidence="7">
    <location>
        <begin position="104"/>
        <end position="121"/>
    </location>
</feature>
<evidence type="ECO:0000313" key="9">
    <source>
        <dbReference type="Proteomes" id="UP000297982"/>
    </source>
</evidence>
<dbReference type="PANTHER" id="PTHR33452">
    <property type="entry name" value="OXIDOREDUCTASE CATD-RELATED"/>
    <property type="match status" value="1"/>
</dbReference>
<reference evidence="8 9" key="1">
    <citation type="journal article" date="2003" name="Int. J. Syst. Evol. Microbiol.">
        <title>Halobacillus salinus sp. nov., isolated from a salt lake on the coast of the East Sea in Korea.</title>
        <authorList>
            <person name="Yoon J.H."/>
            <person name="Kang K.H."/>
            <person name="Park Y.H."/>
        </authorList>
    </citation>
    <scope>NUCLEOTIDE SEQUENCE [LARGE SCALE GENOMIC DNA]</scope>
    <source>
        <strain evidence="8 9">HSL-3</strain>
    </source>
</reference>
<dbReference type="InterPro" id="IPR032808">
    <property type="entry name" value="DoxX"/>
</dbReference>
<dbReference type="RefSeq" id="WP_135328411.1">
    <property type="nucleotide sequence ID" value="NZ_SRJC01000006.1"/>
</dbReference>
<feature type="transmembrane region" description="Helical" evidence="7">
    <location>
        <begin position="35"/>
        <end position="63"/>
    </location>
</feature>
<dbReference type="Pfam" id="PF07681">
    <property type="entry name" value="DoxX"/>
    <property type="match status" value="1"/>
</dbReference>
<dbReference type="InterPro" id="IPR051907">
    <property type="entry name" value="DoxX-like_oxidoreductase"/>
</dbReference>
<evidence type="ECO:0000256" key="2">
    <source>
        <dbReference type="ARBA" id="ARBA00006679"/>
    </source>
</evidence>
<feature type="transmembrane region" description="Helical" evidence="7">
    <location>
        <begin position="69"/>
        <end position="92"/>
    </location>
</feature>
<comment type="similarity">
    <text evidence="2">Belongs to the DoxX family.</text>
</comment>
<organism evidence="8 9">
    <name type="scientific">Halobacillus salinus</name>
    <dbReference type="NCBI Taxonomy" id="192814"/>
    <lineage>
        <taxon>Bacteria</taxon>
        <taxon>Bacillati</taxon>
        <taxon>Bacillota</taxon>
        <taxon>Bacilli</taxon>
        <taxon>Bacillales</taxon>
        <taxon>Bacillaceae</taxon>
        <taxon>Halobacillus</taxon>
    </lineage>
</organism>
<keyword evidence="4 7" id="KW-0812">Transmembrane</keyword>
<proteinExistence type="inferred from homology"/>
<evidence type="ECO:0000256" key="6">
    <source>
        <dbReference type="ARBA" id="ARBA00023136"/>
    </source>
</evidence>
<name>A0A4Z0GWK4_9BACI</name>
<keyword evidence="5 7" id="KW-1133">Transmembrane helix</keyword>
<sequence length="131" mass="13797">MRQEISLLIVRVILGIIFFFHGLSKYMGGISNTAAWFESIGLSGMLAYVVGSLEMVGGALLIIGLGTKILSALFAIVMIGAIFTVKLPAGLLGNGQGAGYELDLALFAMSVALLLSGSRLFSLDHVLFGEE</sequence>
<dbReference type="AlphaFoldDB" id="A0A4Z0GWK4"/>
<keyword evidence="9" id="KW-1185">Reference proteome</keyword>
<keyword evidence="6 7" id="KW-0472">Membrane</keyword>
<evidence type="ECO:0000256" key="3">
    <source>
        <dbReference type="ARBA" id="ARBA00022475"/>
    </source>
</evidence>
<evidence type="ECO:0000256" key="5">
    <source>
        <dbReference type="ARBA" id="ARBA00022989"/>
    </source>
</evidence>
<dbReference type="STRING" id="192814.GCA_900166575_00144"/>
<evidence type="ECO:0000256" key="1">
    <source>
        <dbReference type="ARBA" id="ARBA00004651"/>
    </source>
</evidence>
<keyword evidence="3" id="KW-1003">Cell membrane</keyword>
<comment type="caution">
    <text evidence="8">The sequence shown here is derived from an EMBL/GenBank/DDBJ whole genome shotgun (WGS) entry which is preliminary data.</text>
</comment>
<evidence type="ECO:0000256" key="7">
    <source>
        <dbReference type="SAM" id="Phobius"/>
    </source>
</evidence>